<name>F7CTB4_XENTR</name>
<evidence type="ECO:0000259" key="10">
    <source>
        <dbReference type="Pfam" id="PF21229"/>
    </source>
</evidence>
<dbReference type="eggNOG" id="KOG4801">
    <property type="taxonomic scope" value="Eukaryota"/>
</dbReference>
<evidence type="ECO:0000256" key="8">
    <source>
        <dbReference type="SAM" id="MobiDB-lite"/>
    </source>
</evidence>
<dbReference type="InterPro" id="IPR049121">
    <property type="entry name" value="TdIF1_C"/>
</dbReference>
<dbReference type="GO" id="GO:0005634">
    <property type="term" value="C:nucleus"/>
    <property type="evidence" value="ECO:0007669"/>
    <property type="project" value="UniProtKB-SubCell"/>
</dbReference>
<dbReference type="InterPro" id="IPR041384">
    <property type="entry name" value="DNTTIP1_dimer"/>
</dbReference>
<proteinExistence type="predicted"/>
<evidence type="ECO:0000256" key="2">
    <source>
        <dbReference type="ARBA" id="ARBA00017439"/>
    </source>
</evidence>
<comment type="subcellular location">
    <subcellularLocation>
        <location evidence="1">Nucleus</location>
    </subcellularLocation>
</comment>
<dbReference type="Pfam" id="PF18192">
    <property type="entry name" value="DNTTIP1_dimer"/>
    <property type="match status" value="1"/>
</dbReference>
<organism evidence="11">
    <name type="scientific">Xenopus tropicalis</name>
    <name type="common">Western clawed frog</name>
    <name type="synonym">Silurana tropicalis</name>
    <dbReference type="NCBI Taxonomy" id="8364"/>
    <lineage>
        <taxon>Eukaryota</taxon>
        <taxon>Metazoa</taxon>
        <taxon>Chordata</taxon>
        <taxon>Craniata</taxon>
        <taxon>Vertebrata</taxon>
        <taxon>Euteleostomi</taxon>
        <taxon>Amphibia</taxon>
        <taxon>Batrachia</taxon>
        <taxon>Anura</taxon>
        <taxon>Pipoidea</taxon>
        <taxon>Pipidae</taxon>
        <taxon>Xenopodinae</taxon>
        <taxon>Xenopus</taxon>
        <taxon>Silurana</taxon>
    </lineage>
</organism>
<sequence length="308" mass="35290">MGAWKDAETLSHSGDEDERDPMDRAANPWNIMIKHRQVQRRGRRSHVSVSFTDPAVSMDLLRAVLQPSINEEIQNVFDKYMKFFQKAAINVRDNVGEQVDPEQLIRETCRNCLEQAKVLFTEKGVPRPALDTASIKRVRQGDDDLSLRRSPVPKKRKGRPPGQVSSDRANLGFTPLKLKATEPIKREGPKWDPARLDERTTFVLGSRANKALGMGGTRGRIYIKHPELFKYAADPQDKQWLTEQQHMKATGGKMAYLLLEQDILDLAANDDYKDSLELKLDELKSFSAPAWMIEKMRKYMELLRTEQD</sequence>
<dbReference type="PANTHER" id="PTHR23399:SF2">
    <property type="entry name" value="DEOXYNUCLEOTIDYLTRANSFERASE TERMINAL-INTERACTING PROTEIN 1"/>
    <property type="match status" value="1"/>
</dbReference>
<evidence type="ECO:0000313" key="11">
    <source>
        <dbReference type="Ensembl" id="ENSXETP00000032599"/>
    </source>
</evidence>
<dbReference type="AlphaFoldDB" id="F7CTB4"/>
<comment type="subunit">
    <text evidence="7">Monomer and homodimer. A minor proportion may form homotrimers. Interacts with ZNF541. Interacts with the terminal deoxynucleotidyltransferase DNTT. Interacts with TRERF1. Identified in a histone deacetylase complex that contains DNTTIP1, HDAC1 and MIDEAS; this complex assembles into a tetramer that contains four copies of each protein chain. Component of a histone deacetylase complex containing DNTTIP1, ZNF541, HDAC1 and HDAC2. Identified in a complex with KCTD19, HDAC1, HDAC2 and ZNF541.</text>
</comment>
<reference evidence="11" key="1">
    <citation type="journal article" date="2010" name="Science">
        <title>The genome of the Western clawed frog Xenopus tropicalis.</title>
        <authorList>
            <person name="Hellsten U."/>
            <person name="Harland R.M."/>
            <person name="Gilchrist M.J."/>
            <person name="Hendrix D."/>
            <person name="Jurka J."/>
            <person name="Kapitonov V."/>
            <person name="Ovcharenko I."/>
            <person name="Putnam N.H."/>
            <person name="Shu S."/>
            <person name="Taher L."/>
            <person name="Blitz I.L."/>
            <person name="Blumberg B."/>
            <person name="Dichmann D.S."/>
            <person name="Dubchak I."/>
            <person name="Amaya E."/>
            <person name="Detter J.C."/>
            <person name="Fletcher R."/>
            <person name="Gerhard D.S."/>
            <person name="Goodstein D."/>
            <person name="Graves T."/>
            <person name="Grigoriev I.V."/>
            <person name="Grimwood J."/>
            <person name="Kawashima T."/>
            <person name="Lindquist E."/>
            <person name="Lucas S.M."/>
            <person name="Mead P.E."/>
            <person name="Mitros T."/>
            <person name="Ogino H."/>
            <person name="Ohta Y."/>
            <person name="Poliakov A.V."/>
            <person name="Pollet N."/>
            <person name="Robert J."/>
            <person name="Salamov A."/>
            <person name="Sater A.K."/>
            <person name="Schmutz J."/>
            <person name="Terry A."/>
            <person name="Vize P.D."/>
            <person name="Warren W.C."/>
            <person name="Wells D."/>
            <person name="Wills A."/>
            <person name="Wilson R.K."/>
            <person name="Zimmerman L.B."/>
            <person name="Zorn A.M."/>
            <person name="Grainger R."/>
            <person name="Grammer T."/>
            <person name="Khokha M.K."/>
            <person name="Richardson P.M."/>
            <person name="Rokhsar D.S."/>
        </authorList>
    </citation>
    <scope>NUCLEOTIDE SEQUENCE [LARGE SCALE GENOMIC DNA]</scope>
    <source>
        <strain evidence="11">Nigerian</strain>
    </source>
</reference>
<dbReference type="Pfam" id="PF21229">
    <property type="entry name" value="TdIF1_2nd"/>
    <property type="match status" value="1"/>
</dbReference>
<reference evidence="11" key="2">
    <citation type="submission" date="2011-06" db="UniProtKB">
        <authorList>
            <consortium name="Ensembl"/>
        </authorList>
    </citation>
    <scope>IDENTIFICATION</scope>
</reference>
<dbReference type="Ensembl" id="ENSXETT00000032599">
    <property type="protein sequence ID" value="ENSXETP00000032599"/>
    <property type="gene ID" value="ENSXETG00000014910"/>
</dbReference>
<evidence type="ECO:0000259" key="9">
    <source>
        <dbReference type="Pfam" id="PF18192"/>
    </source>
</evidence>
<dbReference type="Xenbase" id="XB-GENE-5881808">
    <property type="gene designation" value="dnttip1"/>
</dbReference>
<feature type="domain" description="TdIF1 C-terminal" evidence="10">
    <location>
        <begin position="200"/>
        <end position="296"/>
    </location>
</feature>
<evidence type="ECO:0000256" key="5">
    <source>
        <dbReference type="ARBA" id="ARBA00030157"/>
    </source>
</evidence>
<evidence type="ECO:0000256" key="3">
    <source>
        <dbReference type="ARBA" id="ARBA00023125"/>
    </source>
</evidence>
<keyword evidence="4" id="KW-0539">Nucleus</keyword>
<evidence type="ECO:0000256" key="4">
    <source>
        <dbReference type="ARBA" id="ARBA00023242"/>
    </source>
</evidence>
<dbReference type="FunCoup" id="F7CTB4">
    <property type="interactions" value="2873"/>
</dbReference>
<evidence type="ECO:0000256" key="1">
    <source>
        <dbReference type="ARBA" id="ARBA00004123"/>
    </source>
</evidence>
<gene>
    <name evidence="11" type="primary">dnttip1</name>
</gene>
<feature type="domain" description="DNTTIP1 dimerisation" evidence="9">
    <location>
        <begin position="57"/>
        <end position="122"/>
    </location>
</feature>
<dbReference type="HOGENOM" id="CLU_073342_0_0_1"/>
<dbReference type="GO" id="GO:0003677">
    <property type="term" value="F:DNA binding"/>
    <property type="evidence" value="ECO:0007669"/>
    <property type="project" value="UniProtKB-KW"/>
</dbReference>
<dbReference type="PANTHER" id="PTHR23399">
    <property type="entry name" value="DEOXYNUCLEOTIDYLTRANSFERASE TERMINAL-INTERACTING PROTEIN 1"/>
    <property type="match status" value="1"/>
</dbReference>
<comment type="function">
    <text evidence="6">Increases DNTT terminal deoxynucleotidyltransferase activity (in vitro). Also acts as a transcriptional regulator, binding to the consensus sequence 5'-GNTGCATG-3' following an AT-tract. Associates with RAB20 promoter and positively regulates its transcription. Binds DNA and nucleosomes; may recruit HDAC1 complexes to nucleosomes or naked DNA.</text>
</comment>
<feature type="region of interest" description="Disordered" evidence="8">
    <location>
        <begin position="1"/>
        <end position="26"/>
    </location>
</feature>
<dbReference type="GeneTree" id="ENSGT00510000047836"/>
<feature type="region of interest" description="Disordered" evidence="8">
    <location>
        <begin position="138"/>
        <end position="169"/>
    </location>
</feature>
<dbReference type="ExpressionAtlas" id="F7CTB4">
    <property type="expression patterns" value="baseline"/>
</dbReference>
<protein>
    <recommendedName>
        <fullName evidence="2">Deoxynucleotidyltransferase terminal-interacting protein 1</fullName>
    </recommendedName>
    <alternativeName>
        <fullName evidence="5">Terminal deoxynucleotidyltransferase-interacting factor 1</fullName>
    </alternativeName>
</protein>
<evidence type="ECO:0000256" key="6">
    <source>
        <dbReference type="ARBA" id="ARBA00045675"/>
    </source>
</evidence>
<dbReference type="InterPro" id="IPR026064">
    <property type="entry name" value="TdIF1"/>
</dbReference>
<dbReference type="Bgee" id="ENSXETG00000014910">
    <property type="expression patterns" value="Expressed in brain and 18 other cell types or tissues"/>
</dbReference>
<evidence type="ECO:0000256" key="7">
    <source>
        <dbReference type="ARBA" id="ARBA00047129"/>
    </source>
</evidence>
<dbReference type="InParanoid" id="F7CTB4"/>
<keyword evidence="3" id="KW-0238">DNA-binding</keyword>
<accession>F7CTB4</accession>